<keyword evidence="7" id="KW-0695">RNA-directed DNA polymerase</keyword>
<evidence type="ECO:0000313" key="11">
    <source>
        <dbReference type="Proteomes" id="UP000242715"/>
    </source>
</evidence>
<keyword evidence="11" id="KW-1185">Reference proteome</keyword>
<organism evidence="10 11">
    <name type="scientific">Trifolium subterraneum</name>
    <name type="common">Subterranean clover</name>
    <dbReference type="NCBI Taxonomy" id="3900"/>
    <lineage>
        <taxon>Eukaryota</taxon>
        <taxon>Viridiplantae</taxon>
        <taxon>Streptophyta</taxon>
        <taxon>Embryophyta</taxon>
        <taxon>Tracheophyta</taxon>
        <taxon>Spermatophyta</taxon>
        <taxon>Magnoliopsida</taxon>
        <taxon>eudicotyledons</taxon>
        <taxon>Gunneridae</taxon>
        <taxon>Pentapetalae</taxon>
        <taxon>rosids</taxon>
        <taxon>fabids</taxon>
        <taxon>Fabales</taxon>
        <taxon>Fabaceae</taxon>
        <taxon>Papilionoideae</taxon>
        <taxon>50 kb inversion clade</taxon>
        <taxon>NPAAA clade</taxon>
        <taxon>Hologalegina</taxon>
        <taxon>IRL clade</taxon>
        <taxon>Trifolieae</taxon>
        <taxon>Trifolium</taxon>
    </lineage>
</organism>
<evidence type="ECO:0000256" key="5">
    <source>
        <dbReference type="ARBA" id="ARBA00022759"/>
    </source>
</evidence>
<keyword evidence="6" id="KW-0378">Hydrolase</keyword>
<protein>
    <recommendedName>
        <fullName evidence="1">RNA-directed DNA polymerase</fullName>
        <ecNumber evidence="1">2.7.7.49</ecNumber>
    </recommendedName>
</protein>
<dbReference type="InterPro" id="IPR036397">
    <property type="entry name" value="RNaseH_sf"/>
</dbReference>
<dbReference type="GO" id="GO:0016787">
    <property type="term" value="F:hydrolase activity"/>
    <property type="evidence" value="ECO:0007669"/>
    <property type="project" value="UniProtKB-KW"/>
</dbReference>
<evidence type="ECO:0000256" key="4">
    <source>
        <dbReference type="ARBA" id="ARBA00022722"/>
    </source>
</evidence>
<name>A0A2Z6MFK6_TRISU</name>
<dbReference type="Pfam" id="PF00665">
    <property type="entry name" value="rve"/>
    <property type="match status" value="1"/>
</dbReference>
<reference evidence="11" key="1">
    <citation type="journal article" date="2017" name="Front. Plant Sci.">
        <title>Climate Clever Clovers: New Paradigm to Reduce the Environmental Footprint of Ruminants by Breeding Low Methanogenic Forages Utilizing Haplotype Variation.</title>
        <authorList>
            <person name="Kaur P."/>
            <person name="Appels R."/>
            <person name="Bayer P.E."/>
            <person name="Keeble-Gagnere G."/>
            <person name="Wang J."/>
            <person name="Hirakawa H."/>
            <person name="Shirasawa K."/>
            <person name="Vercoe P."/>
            <person name="Stefanova K."/>
            <person name="Durmic Z."/>
            <person name="Nichols P."/>
            <person name="Revell C."/>
            <person name="Isobe S.N."/>
            <person name="Edwards D."/>
            <person name="Erskine W."/>
        </authorList>
    </citation>
    <scope>NUCLEOTIDE SEQUENCE [LARGE SCALE GENOMIC DNA]</scope>
    <source>
        <strain evidence="11">cv. Daliak</strain>
    </source>
</reference>
<dbReference type="InterPro" id="IPR043128">
    <property type="entry name" value="Rev_trsase/Diguanyl_cyclase"/>
</dbReference>
<feature type="domain" description="Integrase catalytic" evidence="9">
    <location>
        <begin position="1259"/>
        <end position="1426"/>
    </location>
</feature>
<sequence length="1897" mass="215842">MRRQVSADNLLFDPEIERTARRNNSKTRKKKQLAKQREQQEGSSISSTSSVAEENMADIPEPQPDGNGGAMPCHNSPRRLAHLARPQRGARQPEMKTGLLQLLYANPFAGLPHEDPYNHLVKFYEIAGSLGTTAAEEEAVFMRMFPHSLIGQAKDWYLDQPTPVMTNWNVLEEKFLERFFPHHKFMEAKTSIAVFSQGANETLNEAWERYKSMLRKCPNHGFDELTQIHIFRNGLLQQIKLLLDATVGGSLLSLSAADATAVIEKMALSDRQGDYNRNPVHRKAGILELDTSDAVLAQNKLLTNTVDQLSKQMARMISLQEETGKAKQVAFCELCTGDHATGHCPPTKEEVNFMGNQPRQNQYQNNAGYQRNNNANYGQGWRQDAGSSNRQRQYESFNQPPPTNNQNSNLEETMKKFMEQQHKFQQDVQIYQRGNDAVLRNLETQIGQIARQVASNNNQPGSFAANTEPNPKEQCKSIMTRSDKEIGVGIGDNLRTERVVVDAREQEEEKTEERCEKEERNKGVLVENENEKNECEGEASGEKAVSTRKLKDKKNMQKNTTTQHLPYPQVPTKKDKERQYARFLDIFKRLQISLPFSEALEQMPTYAKFMKEILTKKRIINEEETIQLDASCSAIIQRTLPTKEKDPGRVTLPVTIGNVNVGKALIDLGSIINLIPLSVIERIGGLEIRGTRMTLQLADKTIKRPSGIAEDVLVKVDKFMFPIDFVVMDIEEDDDVPLILGRSFMKTARMMIDIDDGVMKVRVQDEEVSFDLWEAMKHPKEKSVCCKLDATEEAILDVRIQMDNRSTLEQALTEAFNELDPEKENKIEEFLKKLDEFEAVPPLEAKIEELKINSDELKPVEVKLELKTLPAHLKYAFLEEDGKNPVIISNSLSTQEERKLIDVLKTNKEAIGWVLSDLKGISPSYCMHNIMMEEDYKPVAQRFIKDFSKIAKPLSNLLNKDKSFNFDHSCLIAFNDLKERLVTAPIIIAPDWSLHFELMCDASDYAVGAVLGQRKNKVFHAIHYASKVLNEAQINYATTEKELLAIVYTLEKFRSYLIGSKIIVYTDHAAIKYLITKADSKPRLIRWMLLLQEFDLEIKDKKGTENLVADHLSRLVNNEVTKHEHEVREAFPDEKLLMMQERPWFADMANYKASGLIPEDFNWHKKKKFLREANQYVWDDPYLFKIGADNLLRRCVTTEEATNILWHCHNSPYGGHYNGERTAAKVLQSGFFWPTLFRDAHQHAQRCNNCQMTGGISRRNEMPLQNILVVEVFDCWGIDFVGPFPSSFSNEYILVAVDYVSKWVEAIASPRADGKTVIKFLKKNIFTRFGTPRVLISDGGSHFCNSQLEKALEHYGVRHKVASPYHPQTNGQAEVSNREIKRILEKTVSTSRKDWSAKLDEALWAYRTAFKSPIGLTPFQLVYGKACHLLVELEHKAYWALKFLNFDPSVSGEKRKLQLHELEEMRAQAYESSKLYKEKVKGYHDKRIFNKAFKPGQMVLLFNSRLKLFPGKLKSKWSGPFRIKEVKPYGAIVLEDPQTKDTWTVNGQRLKLYLGENVNFLFWSPSHHLRGLATKATPATCRLAPAGPLITPFDESALTPMIMAPRKAVNKGKKKQTTGGSSSRATRTGDFERFTEMIEERGWVDLARPADAINFDLVREFYANAMPLDDEDPITFKTMVRGREIRFDRDSINDFLGQPSQLPPDTYCAFTMSVAQGNWDVTALTQSLLRPGHQLIWNTQKTRPVRAKKDDLTIYSQLLLHFTLHNVMPRSHTSDGTMKALQFMYYMENNLEIDIARVIASEMRDMVVTGLRTTKMKNNAALGFPGLIMGFPEDRPFIPGGGSSSGAGTNVGGGTDTDIDDDTTLREMMNRNPVGNRDGNINEDIEMDDEDEATASG</sequence>
<evidence type="ECO:0000259" key="9">
    <source>
        <dbReference type="PROSITE" id="PS50994"/>
    </source>
</evidence>
<dbReference type="SUPFAM" id="SSF53098">
    <property type="entry name" value="Ribonuclease H-like"/>
    <property type="match status" value="1"/>
</dbReference>
<dbReference type="Pfam" id="PF20167">
    <property type="entry name" value="Transposase_32"/>
    <property type="match status" value="1"/>
</dbReference>
<dbReference type="EMBL" id="DF973235">
    <property type="protein sequence ID" value="GAU21695.1"/>
    <property type="molecule type" value="Genomic_DNA"/>
</dbReference>
<feature type="compositionally biased region" description="Basic residues" evidence="8">
    <location>
        <begin position="21"/>
        <end position="34"/>
    </location>
</feature>
<feature type="compositionally biased region" description="Acidic residues" evidence="8">
    <location>
        <begin position="1881"/>
        <end position="1897"/>
    </location>
</feature>
<dbReference type="Proteomes" id="UP000242715">
    <property type="component" value="Unassembled WGS sequence"/>
</dbReference>
<dbReference type="Gene3D" id="3.30.70.270">
    <property type="match status" value="1"/>
</dbReference>
<dbReference type="GO" id="GO:0003964">
    <property type="term" value="F:RNA-directed DNA polymerase activity"/>
    <property type="evidence" value="ECO:0007669"/>
    <property type="project" value="UniProtKB-KW"/>
</dbReference>
<dbReference type="FunFam" id="3.10.20.370:FF:000001">
    <property type="entry name" value="Retrovirus-related Pol polyprotein from transposon 17.6-like protein"/>
    <property type="match status" value="1"/>
</dbReference>
<dbReference type="Pfam" id="PF03732">
    <property type="entry name" value="Retrotrans_gag"/>
    <property type="match status" value="1"/>
</dbReference>
<dbReference type="InterPro" id="IPR050951">
    <property type="entry name" value="Retrovirus_Pol_polyprotein"/>
</dbReference>
<evidence type="ECO:0000313" key="10">
    <source>
        <dbReference type="EMBL" id="GAU21695.1"/>
    </source>
</evidence>
<evidence type="ECO:0000256" key="7">
    <source>
        <dbReference type="ARBA" id="ARBA00022918"/>
    </source>
</evidence>
<keyword evidence="2" id="KW-0808">Transferase</keyword>
<dbReference type="InterPro" id="IPR012337">
    <property type="entry name" value="RNaseH-like_sf"/>
</dbReference>
<dbReference type="CDD" id="cd00303">
    <property type="entry name" value="retropepsin_like"/>
    <property type="match status" value="1"/>
</dbReference>
<evidence type="ECO:0000256" key="8">
    <source>
        <dbReference type="SAM" id="MobiDB-lite"/>
    </source>
</evidence>
<feature type="compositionally biased region" description="Low complexity" evidence="8">
    <location>
        <begin position="359"/>
        <end position="380"/>
    </location>
</feature>
<dbReference type="OrthoDB" id="1424467at2759"/>
<dbReference type="PROSITE" id="PS50994">
    <property type="entry name" value="INTEGRASE"/>
    <property type="match status" value="1"/>
</dbReference>
<dbReference type="Gene3D" id="3.30.420.10">
    <property type="entry name" value="Ribonuclease H-like superfamily/Ribonuclease H"/>
    <property type="match status" value="1"/>
</dbReference>
<evidence type="ECO:0000256" key="6">
    <source>
        <dbReference type="ARBA" id="ARBA00022801"/>
    </source>
</evidence>
<keyword evidence="3" id="KW-0548">Nucleotidyltransferase</keyword>
<dbReference type="InterPro" id="IPR021109">
    <property type="entry name" value="Peptidase_aspartic_dom_sf"/>
</dbReference>
<feature type="region of interest" description="Disordered" evidence="8">
    <location>
        <begin position="358"/>
        <end position="409"/>
    </location>
</feature>
<feature type="compositionally biased region" description="Polar residues" evidence="8">
    <location>
        <begin position="385"/>
        <end position="397"/>
    </location>
</feature>
<dbReference type="InterPro" id="IPR041588">
    <property type="entry name" value="Integrase_H2C2"/>
</dbReference>
<dbReference type="GO" id="GO:0003676">
    <property type="term" value="F:nucleic acid binding"/>
    <property type="evidence" value="ECO:0007669"/>
    <property type="project" value="InterPro"/>
</dbReference>
<dbReference type="InterPro" id="IPR046796">
    <property type="entry name" value="Transposase_32_dom"/>
</dbReference>
<feature type="region of interest" description="Disordered" evidence="8">
    <location>
        <begin position="531"/>
        <end position="557"/>
    </location>
</feature>
<feature type="compositionally biased region" description="Gly residues" evidence="8">
    <location>
        <begin position="1839"/>
        <end position="1855"/>
    </location>
</feature>
<proteinExistence type="predicted"/>
<dbReference type="Gene3D" id="2.40.70.10">
    <property type="entry name" value="Acid Proteases"/>
    <property type="match status" value="1"/>
</dbReference>
<evidence type="ECO:0000256" key="1">
    <source>
        <dbReference type="ARBA" id="ARBA00012493"/>
    </source>
</evidence>
<dbReference type="CDD" id="cd09274">
    <property type="entry name" value="RNase_HI_RT_Ty3"/>
    <property type="match status" value="1"/>
</dbReference>
<dbReference type="Gene3D" id="1.10.340.70">
    <property type="match status" value="1"/>
</dbReference>
<feature type="region of interest" description="Disordered" evidence="8">
    <location>
        <begin position="1836"/>
        <end position="1897"/>
    </location>
</feature>
<dbReference type="GO" id="GO:0004519">
    <property type="term" value="F:endonuclease activity"/>
    <property type="evidence" value="ECO:0007669"/>
    <property type="project" value="UniProtKB-KW"/>
</dbReference>
<evidence type="ECO:0000256" key="2">
    <source>
        <dbReference type="ARBA" id="ARBA00022679"/>
    </source>
</evidence>
<dbReference type="PANTHER" id="PTHR37984">
    <property type="entry name" value="PROTEIN CBG26694"/>
    <property type="match status" value="1"/>
</dbReference>
<dbReference type="InterPro" id="IPR005162">
    <property type="entry name" value="Retrotrans_gag_dom"/>
</dbReference>
<dbReference type="Pfam" id="PF17917">
    <property type="entry name" value="RT_RNaseH"/>
    <property type="match status" value="1"/>
</dbReference>
<dbReference type="InterPro" id="IPR043502">
    <property type="entry name" value="DNA/RNA_pol_sf"/>
</dbReference>
<feature type="region of interest" description="Disordered" evidence="8">
    <location>
        <begin position="1"/>
        <end position="77"/>
    </location>
</feature>
<accession>A0A2Z6MFK6</accession>
<dbReference type="Pfam" id="PF17921">
    <property type="entry name" value="Integrase_H2C2"/>
    <property type="match status" value="1"/>
</dbReference>
<keyword evidence="4" id="KW-0540">Nuclease</keyword>
<dbReference type="EC" id="2.7.7.49" evidence="1"/>
<feature type="region of interest" description="Disordered" evidence="8">
    <location>
        <begin position="1607"/>
        <end position="1627"/>
    </location>
</feature>
<dbReference type="InterPro" id="IPR041373">
    <property type="entry name" value="RT_RNaseH"/>
</dbReference>
<dbReference type="GO" id="GO:0015074">
    <property type="term" value="P:DNA integration"/>
    <property type="evidence" value="ECO:0007669"/>
    <property type="project" value="InterPro"/>
</dbReference>
<dbReference type="InterPro" id="IPR001584">
    <property type="entry name" value="Integrase_cat-core"/>
</dbReference>
<feature type="compositionally biased region" description="Low complexity" evidence="8">
    <location>
        <begin position="1617"/>
        <end position="1626"/>
    </location>
</feature>
<dbReference type="SUPFAM" id="SSF56672">
    <property type="entry name" value="DNA/RNA polymerases"/>
    <property type="match status" value="1"/>
</dbReference>
<gene>
    <name evidence="10" type="ORF">TSUD_242670</name>
</gene>
<evidence type="ECO:0000256" key="3">
    <source>
        <dbReference type="ARBA" id="ARBA00022695"/>
    </source>
</evidence>
<dbReference type="PANTHER" id="PTHR37984:SF5">
    <property type="entry name" value="PROTEIN NYNRIN-LIKE"/>
    <property type="match status" value="1"/>
</dbReference>
<keyword evidence="5" id="KW-0255">Endonuclease</keyword>